<protein>
    <submittedName>
        <fullName evidence="1">Uncharacterized protein</fullName>
    </submittedName>
</protein>
<gene>
    <name evidence="1" type="ORF">NHP190012_15630</name>
</gene>
<accession>A0ABN6I8K0</accession>
<reference evidence="1 2" key="1">
    <citation type="submission" date="2021-07" db="EMBL/GenBank/DDBJ databases">
        <title>Novel Helicobacter sp. Isolated from a cat.</title>
        <authorList>
            <person name="Rimbara E."/>
            <person name="Suzuki M."/>
        </authorList>
    </citation>
    <scope>NUCLEOTIDE SEQUENCE [LARGE SCALE GENOMIC DNA]</scope>
    <source>
        <strain evidence="2">NHP19-012</strain>
    </source>
</reference>
<evidence type="ECO:0000313" key="2">
    <source>
        <dbReference type="Proteomes" id="UP000826146"/>
    </source>
</evidence>
<dbReference type="Proteomes" id="UP000826146">
    <property type="component" value="Chromosome"/>
</dbReference>
<proteinExistence type="predicted"/>
<organism evidence="1 2">
    <name type="scientific">Helicobacter gastrofelis</name>
    <dbReference type="NCBI Taxonomy" id="2849642"/>
    <lineage>
        <taxon>Bacteria</taxon>
        <taxon>Pseudomonadati</taxon>
        <taxon>Campylobacterota</taxon>
        <taxon>Epsilonproteobacteria</taxon>
        <taxon>Campylobacterales</taxon>
        <taxon>Helicobacteraceae</taxon>
        <taxon>Helicobacter</taxon>
    </lineage>
</organism>
<evidence type="ECO:0000313" key="1">
    <source>
        <dbReference type="EMBL" id="BCZ19921.1"/>
    </source>
</evidence>
<dbReference type="RefSeq" id="WP_221271838.1">
    <property type="nucleotide sequence ID" value="NZ_AP024819.1"/>
</dbReference>
<name>A0ABN6I8K0_9HELI</name>
<keyword evidence="2" id="KW-1185">Reference proteome</keyword>
<dbReference type="EMBL" id="AP024819">
    <property type="protein sequence ID" value="BCZ19921.1"/>
    <property type="molecule type" value="Genomic_DNA"/>
</dbReference>
<sequence length="69" mass="7953">MPLSFAEFVRFHKKEPETLLARFLKEGNLPELLFCLPNEIALKKQALYALAFKDKAPYLKPCCLIKLEA</sequence>